<feature type="non-terminal residue" evidence="7">
    <location>
        <position position="157"/>
    </location>
</feature>
<keyword evidence="2" id="KW-0805">Transcription regulation</keyword>
<dbReference type="PANTHER" id="PTHR12619:SF33">
    <property type="entry name" value="RFX, ISOFORM H"/>
    <property type="match status" value="1"/>
</dbReference>
<comment type="caution">
    <text evidence="7">The sequence shown here is derived from an EMBL/GenBank/DDBJ whole genome shotgun (WGS) entry which is preliminary data.</text>
</comment>
<dbReference type="InterPro" id="IPR003150">
    <property type="entry name" value="DNA-bd_RFX"/>
</dbReference>
<dbReference type="InterPro" id="IPR036390">
    <property type="entry name" value="WH_DNA-bd_sf"/>
</dbReference>
<evidence type="ECO:0000256" key="5">
    <source>
        <dbReference type="ARBA" id="ARBA00023242"/>
    </source>
</evidence>
<evidence type="ECO:0000256" key="1">
    <source>
        <dbReference type="ARBA" id="ARBA00004123"/>
    </source>
</evidence>
<evidence type="ECO:0000259" key="6">
    <source>
        <dbReference type="PROSITE" id="PS51526"/>
    </source>
</evidence>
<dbReference type="InterPro" id="IPR039779">
    <property type="entry name" value="RFX-like"/>
</dbReference>
<dbReference type="Pfam" id="PF02257">
    <property type="entry name" value="RFX_DNA_binding"/>
    <property type="match status" value="1"/>
</dbReference>
<evidence type="ECO:0000256" key="3">
    <source>
        <dbReference type="ARBA" id="ARBA00023125"/>
    </source>
</evidence>
<keyword evidence="3" id="KW-0238">DNA-binding</keyword>
<keyword evidence="4" id="KW-0804">Transcription</keyword>
<keyword evidence="5" id="KW-0539">Nucleus</keyword>
<protein>
    <recommendedName>
        <fullName evidence="6">RFX-type winged-helix domain-containing protein</fullName>
    </recommendedName>
</protein>
<accession>A0ABD2MN30</accession>
<feature type="non-terminal residue" evidence="7">
    <location>
        <position position="1"/>
    </location>
</feature>
<dbReference type="GO" id="GO:0005634">
    <property type="term" value="C:nucleus"/>
    <property type="evidence" value="ECO:0007669"/>
    <property type="project" value="UniProtKB-SubCell"/>
</dbReference>
<dbReference type="PROSITE" id="PS51526">
    <property type="entry name" value="RFX_DBD"/>
    <property type="match status" value="1"/>
</dbReference>
<organism evidence="7 8">
    <name type="scientific">Cryptolaemus montrouzieri</name>
    <dbReference type="NCBI Taxonomy" id="559131"/>
    <lineage>
        <taxon>Eukaryota</taxon>
        <taxon>Metazoa</taxon>
        <taxon>Ecdysozoa</taxon>
        <taxon>Arthropoda</taxon>
        <taxon>Hexapoda</taxon>
        <taxon>Insecta</taxon>
        <taxon>Pterygota</taxon>
        <taxon>Neoptera</taxon>
        <taxon>Endopterygota</taxon>
        <taxon>Coleoptera</taxon>
        <taxon>Polyphaga</taxon>
        <taxon>Cucujiformia</taxon>
        <taxon>Coccinelloidea</taxon>
        <taxon>Coccinellidae</taxon>
        <taxon>Scymninae</taxon>
        <taxon>Scymnini</taxon>
        <taxon>Cryptolaemus</taxon>
    </lineage>
</organism>
<dbReference type="GO" id="GO:0003677">
    <property type="term" value="F:DNA binding"/>
    <property type="evidence" value="ECO:0007669"/>
    <property type="project" value="UniProtKB-KW"/>
</dbReference>
<feature type="domain" description="RFX-type winged-helix" evidence="6">
    <location>
        <begin position="1"/>
        <end position="75"/>
    </location>
</feature>
<evidence type="ECO:0000256" key="4">
    <source>
        <dbReference type="ARBA" id="ARBA00023163"/>
    </source>
</evidence>
<sequence>VQWLLENYETAEGVSLPRSTLYAHYLRHCGDHKLEPVNAASFGKLIRSVFLGLRTRRLGTRGNSKYHYYGIRVKPGSSLVNVDDSGNRVVVASTSSGKSTIRPLKRSGENSEATVSVMLSQHVAYLGDGSNAIPSFPDIIFSEQLPEDCGFEDVDTL</sequence>
<evidence type="ECO:0000313" key="8">
    <source>
        <dbReference type="Proteomes" id="UP001516400"/>
    </source>
</evidence>
<dbReference type="PANTHER" id="PTHR12619">
    <property type="entry name" value="RFX TRANSCRIPTION FACTOR FAMILY"/>
    <property type="match status" value="1"/>
</dbReference>
<keyword evidence="8" id="KW-1185">Reference proteome</keyword>
<dbReference type="InterPro" id="IPR036388">
    <property type="entry name" value="WH-like_DNA-bd_sf"/>
</dbReference>
<gene>
    <name evidence="7" type="ORF">HHI36_006919</name>
</gene>
<dbReference type="SUPFAM" id="SSF46785">
    <property type="entry name" value="Winged helix' DNA-binding domain"/>
    <property type="match status" value="1"/>
</dbReference>
<dbReference type="EMBL" id="JABFTP020000021">
    <property type="protein sequence ID" value="KAL3267790.1"/>
    <property type="molecule type" value="Genomic_DNA"/>
</dbReference>
<comment type="subcellular location">
    <subcellularLocation>
        <location evidence="1">Nucleus</location>
    </subcellularLocation>
</comment>
<dbReference type="Proteomes" id="UP001516400">
    <property type="component" value="Unassembled WGS sequence"/>
</dbReference>
<evidence type="ECO:0000256" key="2">
    <source>
        <dbReference type="ARBA" id="ARBA00023015"/>
    </source>
</evidence>
<reference evidence="7 8" key="1">
    <citation type="journal article" date="2021" name="BMC Biol.">
        <title>Horizontally acquired antibacterial genes associated with adaptive radiation of ladybird beetles.</title>
        <authorList>
            <person name="Li H.S."/>
            <person name="Tang X.F."/>
            <person name="Huang Y.H."/>
            <person name="Xu Z.Y."/>
            <person name="Chen M.L."/>
            <person name="Du X.Y."/>
            <person name="Qiu B.Y."/>
            <person name="Chen P.T."/>
            <person name="Zhang W."/>
            <person name="Slipinski A."/>
            <person name="Escalona H.E."/>
            <person name="Waterhouse R.M."/>
            <person name="Zwick A."/>
            <person name="Pang H."/>
        </authorList>
    </citation>
    <scope>NUCLEOTIDE SEQUENCE [LARGE SCALE GENOMIC DNA]</scope>
    <source>
        <strain evidence="7">SYSU2018</strain>
    </source>
</reference>
<dbReference type="Gene3D" id="1.10.10.10">
    <property type="entry name" value="Winged helix-like DNA-binding domain superfamily/Winged helix DNA-binding domain"/>
    <property type="match status" value="1"/>
</dbReference>
<proteinExistence type="predicted"/>
<evidence type="ECO:0000313" key="7">
    <source>
        <dbReference type="EMBL" id="KAL3267790.1"/>
    </source>
</evidence>
<name>A0ABD2MN30_9CUCU</name>
<dbReference type="AlphaFoldDB" id="A0ABD2MN30"/>
<dbReference type="FunFam" id="1.10.10.10:FF:000017">
    <property type="entry name" value="transcription factor RFX3 isoform X1"/>
    <property type="match status" value="1"/>
</dbReference>